<evidence type="ECO:0000313" key="2">
    <source>
        <dbReference type="EMBL" id="GES40344.1"/>
    </source>
</evidence>
<sequence length="205" mass="21717">MSEGFRIDRVCVRRARPPGPFFADPGETNVWLVGDDRDVVVVDAGGRATDIADAVGDRCVTAVICTQGGRAHVSAAVDVGVGLCAPILLHPADHALWQAVHGQRRYWRLDDGQRIAVAGEEIRVLHTPVATPGSVSLHLPHLGVVFTGDVLRHGCEAPGHTPPPSTAPGPLSALPADTRVHPGHGDSFLLGEAFSPTDRWVRHSA</sequence>
<organism evidence="2 3">
    <name type="scientific">Rhodococcus aetherivorans</name>
    <dbReference type="NCBI Taxonomy" id="191292"/>
    <lineage>
        <taxon>Bacteria</taxon>
        <taxon>Bacillati</taxon>
        <taxon>Actinomycetota</taxon>
        <taxon>Actinomycetes</taxon>
        <taxon>Mycobacteriales</taxon>
        <taxon>Nocardiaceae</taxon>
        <taxon>Rhodococcus</taxon>
    </lineage>
</organism>
<reference evidence="2 3" key="1">
    <citation type="journal article" date="2018" name="Biodegradation">
        <title>1,4-Dioxane degradation characteristics of Rhodococcus aetherivorans JCM 14343.</title>
        <authorList>
            <person name="Inoue D."/>
            <person name="Tsunoda T."/>
            <person name="Yamamoto N."/>
            <person name="Ike M."/>
            <person name="Sei K."/>
        </authorList>
    </citation>
    <scope>NUCLEOTIDE SEQUENCE [LARGE SCALE GENOMIC DNA]</scope>
    <source>
        <strain evidence="2 3">JCM 14343</strain>
    </source>
</reference>
<gene>
    <name evidence="2" type="ORF">RAJCM14343_5627</name>
</gene>
<dbReference type="EMBL" id="BLAH01000197">
    <property type="protein sequence ID" value="GES40344.1"/>
    <property type="molecule type" value="Genomic_DNA"/>
</dbReference>
<keyword evidence="3" id="KW-1185">Reference proteome</keyword>
<feature type="domain" description="Metallo-beta-lactamase" evidence="1">
    <location>
        <begin position="27"/>
        <end position="184"/>
    </location>
</feature>
<accession>A0ABQ0YVM8</accession>
<evidence type="ECO:0000259" key="1">
    <source>
        <dbReference type="SMART" id="SM00849"/>
    </source>
</evidence>
<proteinExistence type="predicted"/>
<dbReference type="InterPro" id="IPR001279">
    <property type="entry name" value="Metallo-B-lactamas"/>
</dbReference>
<evidence type="ECO:0000313" key="3">
    <source>
        <dbReference type="Proteomes" id="UP000325466"/>
    </source>
</evidence>
<dbReference type="RefSeq" id="WP_043803279.1">
    <property type="nucleotide sequence ID" value="NZ_BAAAYP010000009.1"/>
</dbReference>
<dbReference type="PANTHER" id="PTHR46233:SF4">
    <property type="entry name" value="METALLO-BETA-LACTAMASE DOMAIN-CONTAINING PROTEIN"/>
    <property type="match status" value="1"/>
</dbReference>
<dbReference type="InterPro" id="IPR036866">
    <property type="entry name" value="RibonucZ/Hydroxyglut_hydro"/>
</dbReference>
<dbReference type="SMART" id="SM00849">
    <property type="entry name" value="Lactamase_B"/>
    <property type="match status" value="1"/>
</dbReference>
<protein>
    <submittedName>
        <fullName evidence="2">Hydrolase</fullName>
    </submittedName>
</protein>
<dbReference type="Gene3D" id="3.60.15.10">
    <property type="entry name" value="Ribonuclease Z/Hydroxyacylglutathione hydrolase-like"/>
    <property type="match status" value="1"/>
</dbReference>
<dbReference type="InterPro" id="IPR051453">
    <property type="entry name" value="MBL_Glyoxalase_II"/>
</dbReference>
<name>A0ABQ0YVM8_9NOCA</name>
<dbReference type="SUPFAM" id="SSF56281">
    <property type="entry name" value="Metallo-hydrolase/oxidoreductase"/>
    <property type="match status" value="1"/>
</dbReference>
<dbReference type="GO" id="GO:0016787">
    <property type="term" value="F:hydrolase activity"/>
    <property type="evidence" value="ECO:0007669"/>
    <property type="project" value="UniProtKB-KW"/>
</dbReference>
<keyword evidence="2" id="KW-0378">Hydrolase</keyword>
<dbReference type="PANTHER" id="PTHR46233">
    <property type="entry name" value="HYDROXYACYLGLUTATHIONE HYDROLASE GLOC"/>
    <property type="match status" value="1"/>
</dbReference>
<dbReference type="Proteomes" id="UP000325466">
    <property type="component" value="Unassembled WGS sequence"/>
</dbReference>
<dbReference type="Pfam" id="PF00753">
    <property type="entry name" value="Lactamase_B"/>
    <property type="match status" value="1"/>
</dbReference>
<comment type="caution">
    <text evidence="2">The sequence shown here is derived from an EMBL/GenBank/DDBJ whole genome shotgun (WGS) entry which is preliminary data.</text>
</comment>